<dbReference type="InterPro" id="IPR056599">
    <property type="entry name" value="AAA_lid_fung"/>
</dbReference>
<dbReference type="PANTHER" id="PTHR46411:SF2">
    <property type="entry name" value="AAA+ ATPASE DOMAIN-CONTAINING PROTEIN"/>
    <property type="match status" value="1"/>
</dbReference>
<feature type="compositionally biased region" description="Low complexity" evidence="1">
    <location>
        <begin position="1308"/>
        <end position="1323"/>
    </location>
</feature>
<dbReference type="SUPFAM" id="SSF52540">
    <property type="entry name" value="P-loop containing nucleoside triphosphate hydrolases"/>
    <property type="match status" value="1"/>
</dbReference>
<feature type="region of interest" description="Disordered" evidence="1">
    <location>
        <begin position="123"/>
        <end position="148"/>
    </location>
</feature>
<feature type="compositionally biased region" description="Polar residues" evidence="1">
    <location>
        <begin position="1275"/>
        <end position="1284"/>
    </location>
</feature>
<feature type="region of interest" description="Disordered" evidence="1">
    <location>
        <begin position="630"/>
        <end position="660"/>
    </location>
</feature>
<dbReference type="Gene3D" id="3.40.50.300">
    <property type="entry name" value="P-loop containing nucleotide triphosphate hydrolases"/>
    <property type="match status" value="1"/>
</dbReference>
<protein>
    <recommendedName>
        <fullName evidence="7">ATPase AAA-type core domain-containing protein</fullName>
    </recommendedName>
</protein>
<feature type="region of interest" description="Disordered" evidence="1">
    <location>
        <begin position="303"/>
        <end position="360"/>
    </location>
</feature>
<dbReference type="EMBL" id="JAVRQU010000011">
    <property type="protein sequence ID" value="KAK5697360.1"/>
    <property type="molecule type" value="Genomic_DNA"/>
</dbReference>
<feature type="compositionally biased region" description="Basic and acidic residues" evidence="1">
    <location>
        <begin position="1363"/>
        <end position="1374"/>
    </location>
</feature>
<feature type="compositionally biased region" description="Polar residues" evidence="1">
    <location>
        <begin position="1377"/>
        <end position="1389"/>
    </location>
</feature>
<feature type="region of interest" description="Disordered" evidence="1">
    <location>
        <begin position="1264"/>
        <end position="1417"/>
    </location>
</feature>
<evidence type="ECO:0008006" key="7">
    <source>
        <dbReference type="Google" id="ProtNLM"/>
    </source>
</evidence>
<feature type="domain" description="DUF7025" evidence="3">
    <location>
        <begin position="574"/>
        <end position="715"/>
    </location>
</feature>
<feature type="compositionally biased region" description="Basic and acidic residues" evidence="1">
    <location>
        <begin position="123"/>
        <end position="142"/>
    </location>
</feature>
<feature type="compositionally biased region" description="Basic and acidic residues" evidence="1">
    <location>
        <begin position="1338"/>
        <end position="1355"/>
    </location>
</feature>
<feature type="region of interest" description="Disordered" evidence="1">
    <location>
        <begin position="1"/>
        <end position="47"/>
    </location>
</feature>
<dbReference type="Proteomes" id="UP001310594">
    <property type="component" value="Unassembled WGS sequence"/>
</dbReference>
<reference evidence="5" key="1">
    <citation type="submission" date="2023-08" db="EMBL/GenBank/DDBJ databases">
        <title>Black Yeasts Isolated from many extreme environments.</title>
        <authorList>
            <person name="Coleine C."/>
            <person name="Stajich J.E."/>
            <person name="Selbmann L."/>
        </authorList>
    </citation>
    <scope>NUCLEOTIDE SEQUENCE</scope>
    <source>
        <strain evidence="5">CCFEE 5810</strain>
    </source>
</reference>
<feature type="domain" description="AAA+ ATPase lid" evidence="4">
    <location>
        <begin position="1103"/>
        <end position="1211"/>
    </location>
</feature>
<evidence type="ECO:0000313" key="6">
    <source>
        <dbReference type="Proteomes" id="UP001310594"/>
    </source>
</evidence>
<evidence type="ECO:0000259" key="2">
    <source>
        <dbReference type="Pfam" id="PF00004"/>
    </source>
</evidence>
<feature type="compositionally biased region" description="Polar residues" evidence="1">
    <location>
        <begin position="18"/>
        <end position="27"/>
    </location>
</feature>
<name>A0AAN7W6H7_9PEZI</name>
<gene>
    <name evidence="5" type="ORF">LTR97_007498</name>
</gene>
<dbReference type="InterPro" id="IPR027417">
    <property type="entry name" value="P-loop_NTPase"/>
</dbReference>
<dbReference type="GO" id="GO:0016887">
    <property type="term" value="F:ATP hydrolysis activity"/>
    <property type="evidence" value="ECO:0007669"/>
    <property type="project" value="InterPro"/>
</dbReference>
<feature type="compositionally biased region" description="Polar residues" evidence="1">
    <location>
        <begin position="307"/>
        <end position="331"/>
    </location>
</feature>
<dbReference type="Pfam" id="PF23232">
    <property type="entry name" value="AAA_lid_13"/>
    <property type="match status" value="1"/>
</dbReference>
<dbReference type="Pfam" id="PF22942">
    <property type="entry name" value="DUF7025"/>
    <property type="match status" value="1"/>
</dbReference>
<evidence type="ECO:0000259" key="3">
    <source>
        <dbReference type="Pfam" id="PF22942"/>
    </source>
</evidence>
<feature type="domain" description="ATPase AAA-type core" evidence="2">
    <location>
        <begin position="973"/>
        <end position="1095"/>
    </location>
</feature>
<evidence type="ECO:0000256" key="1">
    <source>
        <dbReference type="SAM" id="MobiDB-lite"/>
    </source>
</evidence>
<evidence type="ECO:0000259" key="4">
    <source>
        <dbReference type="Pfam" id="PF23232"/>
    </source>
</evidence>
<proteinExistence type="predicted"/>
<accession>A0AAN7W6H7</accession>
<comment type="caution">
    <text evidence="5">The sequence shown here is derived from an EMBL/GenBank/DDBJ whole genome shotgun (WGS) entry which is preliminary data.</text>
</comment>
<dbReference type="Pfam" id="PF00004">
    <property type="entry name" value="AAA"/>
    <property type="match status" value="1"/>
</dbReference>
<evidence type="ECO:0000313" key="5">
    <source>
        <dbReference type="EMBL" id="KAK5697360.1"/>
    </source>
</evidence>
<dbReference type="InterPro" id="IPR003959">
    <property type="entry name" value="ATPase_AAA_core"/>
</dbReference>
<dbReference type="GO" id="GO:0005524">
    <property type="term" value="F:ATP binding"/>
    <property type="evidence" value="ECO:0007669"/>
    <property type="project" value="InterPro"/>
</dbReference>
<organism evidence="5 6">
    <name type="scientific">Elasticomyces elasticus</name>
    <dbReference type="NCBI Taxonomy" id="574655"/>
    <lineage>
        <taxon>Eukaryota</taxon>
        <taxon>Fungi</taxon>
        <taxon>Dikarya</taxon>
        <taxon>Ascomycota</taxon>
        <taxon>Pezizomycotina</taxon>
        <taxon>Dothideomycetes</taxon>
        <taxon>Dothideomycetidae</taxon>
        <taxon>Mycosphaerellales</taxon>
        <taxon>Teratosphaeriaceae</taxon>
        <taxon>Elasticomyces</taxon>
    </lineage>
</organism>
<sequence length="1417" mass="159884">MWASYSSSKEGERRESTVETVPSSPTNKDAEGATPVGLKQTEGTKRAGIETDDIKVVSVDGVEKENIETDEVKTNEVRTDEIKTDEIKTDEIKTDEVKTDEVKTEQLRSSVAALEKILALQTSEKDDASVVEETAGRGDRPQRKSTPMLNYMKIEDYEKRDEKLEKLEDGRSSLLQDKHYSIDVVLASGTPIPPRTAADALPREDTVGDVASGPKTQKNAILCAEQIRFIQINSHALCAVLHEVLYSSETSNSEPPNAPIVMLAPFKPLCHHMGKLEERLQSLEQQFAGMGWEQMAGAAEYGPIRGGQSSAEVDNRGGAQSQVAGTKSGYSPSLEVDRGTESTLPGSSVDRPSPPNQARVPVSYSDTLGWLQLTEDWQHIIFTGQRQGYIWSFADKLEDIIDVRRTTKTSPVIALKITLDDTNDTVDEFVFTDPENAEAQLETLSDALVVHINYVRATRTSIARRNSTQALTVDHIVAADAFKAFVPESSAHFRDGDIRHVRSRIQSELLDEALWEPIVSRPESVIDANDAMATRDRDATGNKAMEDLRCLKFFYDSLVKPWWGPLKAKMIAAVRFADLCSLIRPGDSVYVPDEDQKVWRVVKVTGGRPTLDHLVSTSFTAGIDSLGEANAETAKRPKATPKEGLSITKDGIPSTEQEPQQKVASEYRNWTTFIIDCYYIDFDGRRFAPVHRQFQIGYFTGSKPVNALLAYPIDWCKPDQVVSSTLGSKAEENGRRFEQLCVTEKTIREKNGTRLYYYDGRTNVRSPSGTKLPREPNYWQENERPLLPASRLVRSEDVNSHVVIDFDKTFQYNPDWSPRFNTPKFARRDSYERTSRETGWRDHIEKTCDWENLLDEEASNEWLEDDRWLRPRDDNTASGNIQLTRSDYCLLPDRAFGFILRTRTWACLDIRPERLRDISPNETDLDQLQIPERHKTALTSLVERHFDNKNASQETNNSVDFDFVQGKGKGLIVLLHGAPGLGKVSRCWLSEARAALTSNRLQRRRLLRASIANHCYLSLAGTWELPLQVSSKLYCIVLLDEADVFLAQRDQNDLERNALVSVFLRTLEYYTGILFLTTNRVGSFDEAFRSRIHSALFYKDLGVEETKKIWRTNIERLTDQKRRMRQPFEIESEDDILSYAEIVFQAYFMYGKPPWNGREIRNAFQTAVALAEHHAKQASPPTTPTLTWGHFRTVLLASQDFELYLLETRGETDEEYAGRKKLRHDHDRNAADAMNIANRNRQQLKRARDLNDLLEQLKPHMILPSLDSPMYNRTAPGNHSQSGYRQAEQLRTPARGSPGPQNSGRYGGTYESESYGSGHGSRSFGPHTQGRGRPNAYRRRDADDMGHDMYAHDGKMPPVRAGAGREDDYDRNEQDLNEGSSGWSPQHSQDAYGESPARGQSKRGGLVQRGGAFNGAR</sequence>
<dbReference type="PANTHER" id="PTHR46411">
    <property type="entry name" value="FAMILY ATPASE, PUTATIVE-RELATED"/>
    <property type="match status" value="1"/>
</dbReference>
<dbReference type="InterPro" id="IPR054289">
    <property type="entry name" value="DUF7025"/>
</dbReference>